<feature type="transmembrane region" description="Helical" evidence="1">
    <location>
        <begin position="89"/>
        <end position="110"/>
    </location>
</feature>
<keyword evidence="3" id="KW-1185">Reference proteome</keyword>
<evidence type="ECO:0000256" key="1">
    <source>
        <dbReference type="SAM" id="Phobius"/>
    </source>
</evidence>
<comment type="caution">
    <text evidence="2">The sequence shown here is derived from an EMBL/GenBank/DDBJ whole genome shotgun (WGS) entry which is preliminary data.</text>
</comment>
<evidence type="ECO:0008006" key="4">
    <source>
        <dbReference type="Google" id="ProtNLM"/>
    </source>
</evidence>
<organism evidence="2 3">
    <name type="scientific">Denitratimonas tolerans</name>
    <dbReference type="NCBI Taxonomy" id="1338420"/>
    <lineage>
        <taxon>Bacteria</taxon>
        <taxon>Pseudomonadati</taxon>
        <taxon>Pseudomonadota</taxon>
        <taxon>Gammaproteobacteria</taxon>
        <taxon>Lysobacterales</taxon>
        <taxon>Lysobacteraceae</taxon>
        <taxon>Denitratimonas</taxon>
    </lineage>
</organism>
<keyword evidence="1" id="KW-1133">Transmembrane helix</keyword>
<dbReference type="EMBL" id="JBBDHC010000017">
    <property type="protein sequence ID" value="MEJ1250249.1"/>
    <property type="molecule type" value="Genomic_DNA"/>
</dbReference>
<feature type="transmembrane region" description="Helical" evidence="1">
    <location>
        <begin position="279"/>
        <end position="302"/>
    </location>
</feature>
<keyword evidence="1" id="KW-0472">Membrane</keyword>
<feature type="transmembrane region" description="Helical" evidence="1">
    <location>
        <begin position="116"/>
        <end position="136"/>
    </location>
</feature>
<feature type="transmembrane region" description="Helical" evidence="1">
    <location>
        <begin position="189"/>
        <end position="208"/>
    </location>
</feature>
<feature type="transmembrane region" description="Helical" evidence="1">
    <location>
        <begin position="220"/>
        <end position="240"/>
    </location>
</feature>
<evidence type="ECO:0000313" key="2">
    <source>
        <dbReference type="EMBL" id="MEJ1250249.1"/>
    </source>
</evidence>
<dbReference type="AlphaFoldDB" id="A0AAW9RAW6"/>
<feature type="transmembrane region" description="Helical" evidence="1">
    <location>
        <begin position="388"/>
        <end position="408"/>
    </location>
</feature>
<feature type="transmembrane region" description="Helical" evidence="1">
    <location>
        <begin position="16"/>
        <end position="35"/>
    </location>
</feature>
<feature type="transmembrane region" description="Helical" evidence="1">
    <location>
        <begin position="55"/>
        <end position="77"/>
    </location>
</feature>
<keyword evidence="1" id="KW-0812">Transmembrane</keyword>
<dbReference type="RefSeq" id="WP_337335953.1">
    <property type="nucleotide sequence ID" value="NZ_JBBDHC010000017.1"/>
</dbReference>
<dbReference type="Proteomes" id="UP001364472">
    <property type="component" value="Unassembled WGS sequence"/>
</dbReference>
<protein>
    <recommendedName>
        <fullName evidence="4">NnrS family protein</fullName>
    </recommendedName>
</protein>
<accession>A0AAW9RAW6</accession>
<name>A0AAW9RAW6_9GAMM</name>
<evidence type="ECO:0000313" key="3">
    <source>
        <dbReference type="Proteomes" id="UP001364472"/>
    </source>
</evidence>
<feature type="transmembrane region" description="Helical" evidence="1">
    <location>
        <begin position="246"/>
        <end position="267"/>
    </location>
</feature>
<feature type="transmembrane region" description="Helical" evidence="1">
    <location>
        <begin position="308"/>
        <end position="339"/>
    </location>
</feature>
<feature type="transmembrane region" description="Helical" evidence="1">
    <location>
        <begin position="363"/>
        <end position="382"/>
    </location>
</feature>
<feature type="transmembrane region" description="Helical" evidence="1">
    <location>
        <begin position="148"/>
        <end position="169"/>
    </location>
</feature>
<proteinExistence type="predicted"/>
<gene>
    <name evidence="2" type="ORF">WB794_11260</name>
</gene>
<sequence>MSALDFAQAPPLARPLRWLLLSPLWGIAAGAWLAWRGEAALMGRWVPETAALAHVFALGVLGNAMFGALLQFLPVAAGCPLRLGRAADALHVAFNLGILALAVGLCAPSAGALALAPLLLALTPLGFAWAALPSLLARGARRALRGGIGFALIALLLTVAAGALAAFALRGDAALALEPLVDVHAGLGLLGWVLGLMAAVGSLTQPMFQGARRVPERALAGWFMLAGAALVTGAALRFLVDSQTGLALALALPGALWVLASLLLPMATARRRDAALVQFWRAGSIALGAACALAPLAAAGWLSERGGLAAGALALGVGLPLIVTGMLLEISAFLAWIALRRDCPRGLRIPGVGLLVPEPDKRAVLALHLVAAVALAAAVLWPAALARIGGGALALAHAATLAALARALRRARSFRDTLPPANRPHTHEEPQ</sequence>
<reference evidence="2 3" key="1">
    <citation type="journal article" date="2016" name="Antonie Van Leeuwenhoek">
        <title>Denitratimonas tolerans gen. nov., sp. nov., a denitrifying bacterium isolated from a bioreactor for tannery wastewater treatment.</title>
        <authorList>
            <person name="Han S.I."/>
            <person name="Kim J.O."/>
            <person name="Lee Y.R."/>
            <person name="Ekpeghere K.I."/>
            <person name="Koh S.C."/>
            <person name="Whang K.S."/>
        </authorList>
    </citation>
    <scope>NUCLEOTIDE SEQUENCE [LARGE SCALE GENOMIC DNA]</scope>
    <source>
        <strain evidence="2 3">KACC 17565</strain>
    </source>
</reference>